<accession>A0A2N8KTZ7</accession>
<evidence type="ECO:0000313" key="7">
    <source>
        <dbReference type="Proteomes" id="UP000235916"/>
    </source>
</evidence>
<dbReference type="CDD" id="cd01129">
    <property type="entry name" value="PulE-GspE-like"/>
    <property type="match status" value="1"/>
</dbReference>
<dbReference type="GO" id="GO:0005524">
    <property type="term" value="F:ATP binding"/>
    <property type="evidence" value="ECO:0007669"/>
    <property type="project" value="UniProtKB-KW"/>
</dbReference>
<feature type="region of interest" description="Disordered" evidence="4">
    <location>
        <begin position="1"/>
        <end position="33"/>
    </location>
</feature>
<dbReference type="Gene3D" id="3.30.450.90">
    <property type="match status" value="1"/>
</dbReference>
<proteinExistence type="inferred from homology"/>
<keyword evidence="7" id="KW-1185">Reference proteome</keyword>
<dbReference type="Gene3D" id="3.40.50.300">
    <property type="entry name" value="P-loop containing nucleotide triphosphate hydrolases"/>
    <property type="match status" value="1"/>
</dbReference>
<dbReference type="PANTHER" id="PTHR30258">
    <property type="entry name" value="TYPE II SECRETION SYSTEM PROTEIN GSPE-RELATED"/>
    <property type="match status" value="1"/>
</dbReference>
<name>A0A2N8KTZ7_9BURK</name>
<dbReference type="PROSITE" id="PS00662">
    <property type="entry name" value="T2SP_E"/>
    <property type="match status" value="1"/>
</dbReference>
<dbReference type="InterPro" id="IPR037257">
    <property type="entry name" value="T2SS_E_N_sf"/>
</dbReference>
<dbReference type="SUPFAM" id="SSF160246">
    <property type="entry name" value="EspE N-terminal domain-like"/>
    <property type="match status" value="2"/>
</dbReference>
<evidence type="ECO:0000256" key="1">
    <source>
        <dbReference type="ARBA" id="ARBA00006611"/>
    </source>
</evidence>
<dbReference type="InterPro" id="IPR001482">
    <property type="entry name" value="T2SS/T4SS_dom"/>
</dbReference>
<dbReference type="RefSeq" id="WP_102766854.1">
    <property type="nucleotide sequence ID" value="NZ_POSP01000003.1"/>
</dbReference>
<dbReference type="Proteomes" id="UP000235916">
    <property type="component" value="Unassembled WGS sequence"/>
</dbReference>
<dbReference type="GO" id="GO:0016887">
    <property type="term" value="F:ATP hydrolysis activity"/>
    <property type="evidence" value="ECO:0007669"/>
    <property type="project" value="TreeGrafter"/>
</dbReference>
<dbReference type="OrthoDB" id="5790493at2"/>
<dbReference type="Gene3D" id="3.30.300.160">
    <property type="entry name" value="Type II secretion system, protein E, N-terminal domain"/>
    <property type="match status" value="1"/>
</dbReference>
<protein>
    <submittedName>
        <fullName evidence="6">Pilus assembly protein PilB</fullName>
    </submittedName>
</protein>
<keyword evidence="2" id="KW-0547">Nucleotide-binding</keyword>
<evidence type="ECO:0000256" key="4">
    <source>
        <dbReference type="SAM" id="MobiDB-lite"/>
    </source>
</evidence>
<evidence type="ECO:0000256" key="3">
    <source>
        <dbReference type="ARBA" id="ARBA00022840"/>
    </source>
</evidence>
<dbReference type="Pfam" id="PF05157">
    <property type="entry name" value="MshEN"/>
    <property type="match status" value="1"/>
</dbReference>
<keyword evidence="3" id="KW-0067">ATP-binding</keyword>
<comment type="caution">
    <text evidence="6">The sequence shown here is derived from an EMBL/GenBank/DDBJ whole genome shotgun (WGS) entry which is preliminary data.</text>
</comment>
<dbReference type="PANTHER" id="PTHR30258:SF1">
    <property type="entry name" value="PROTEIN TRANSPORT PROTEIN HOFB HOMOLOG"/>
    <property type="match status" value="1"/>
</dbReference>
<comment type="similarity">
    <text evidence="1">Belongs to the GSP E family.</text>
</comment>
<evidence type="ECO:0000259" key="5">
    <source>
        <dbReference type="PROSITE" id="PS00662"/>
    </source>
</evidence>
<dbReference type="Pfam" id="PF00437">
    <property type="entry name" value="T2SSE"/>
    <property type="match status" value="1"/>
</dbReference>
<gene>
    <name evidence="6" type="ORF">C1O66_04845</name>
</gene>
<reference evidence="6 7" key="1">
    <citation type="submission" date="2018-01" db="EMBL/GenBank/DDBJ databases">
        <title>Draft genome sequence of Paucibacter aquatile CR182 isolated from freshwater of the Nakdong River.</title>
        <authorList>
            <person name="Choi A."/>
            <person name="Chung E.J."/>
        </authorList>
    </citation>
    <scope>NUCLEOTIDE SEQUENCE [LARGE SCALE GENOMIC DNA]</scope>
    <source>
        <strain evidence="6 7">CR182</strain>
    </source>
</reference>
<organism evidence="6 7">
    <name type="scientific">Kinneretia aquatilis</name>
    <dbReference type="NCBI Taxonomy" id="2070761"/>
    <lineage>
        <taxon>Bacteria</taxon>
        <taxon>Pseudomonadati</taxon>
        <taxon>Pseudomonadota</taxon>
        <taxon>Betaproteobacteria</taxon>
        <taxon>Burkholderiales</taxon>
        <taxon>Sphaerotilaceae</taxon>
        <taxon>Roseateles</taxon>
    </lineage>
</organism>
<dbReference type="InterPro" id="IPR027417">
    <property type="entry name" value="P-loop_NTPase"/>
</dbReference>
<dbReference type="SUPFAM" id="SSF52540">
    <property type="entry name" value="P-loop containing nucleoside triphosphate hydrolases"/>
    <property type="match status" value="1"/>
</dbReference>
<evidence type="ECO:0000313" key="6">
    <source>
        <dbReference type="EMBL" id="PND36931.1"/>
    </source>
</evidence>
<dbReference type="GO" id="GO:0005886">
    <property type="term" value="C:plasma membrane"/>
    <property type="evidence" value="ECO:0007669"/>
    <property type="project" value="TreeGrafter"/>
</dbReference>
<dbReference type="InterPro" id="IPR007831">
    <property type="entry name" value="T2SS_GspE_N"/>
</dbReference>
<dbReference type="AlphaFoldDB" id="A0A2N8KTZ7"/>
<dbReference type="EMBL" id="POSP01000003">
    <property type="protein sequence ID" value="PND36931.1"/>
    <property type="molecule type" value="Genomic_DNA"/>
</dbReference>
<evidence type="ECO:0000256" key="2">
    <source>
        <dbReference type="ARBA" id="ARBA00022741"/>
    </source>
</evidence>
<feature type="domain" description="Bacterial type II secretion system protein E" evidence="5">
    <location>
        <begin position="645"/>
        <end position="659"/>
    </location>
</feature>
<sequence>MTDLSTPLPWPHEKAGSSAGEGLAPQRPQGRAADGFAWPMPPYAAYPQATPQLSAEPCEILGLNNSRTAGHVILVAPHERLAQINVPPARSAMPLKFSQFRAIKLLRPITVPPRSQTTEDVLRLDHRPRSEFKLHFVGGGELRGITIGHGHDDLGLFLFPPLSDSDDSVLRVFIPREALEHFEIGERIGDLLIKEQLATSDQVEEAVNEQSHLRSRRVGDILVAQQIVTADQLIQAIDQQARMPMVRIGEALLALDLITQDQLEQALLQQRDDRSVPLGELLVRKGVVTRQALQSALARKMGYPLVDVTNFAFEPDAIVKLPYAVAKRLEVLPLLLRDGRLIVAMEDPTRRDALDEVEFISQLKVTPTLAKVGSLSFAIHQAYERYGSESLGRATDAGPGGFQIDFSLDKADKLIETLEREGQERNVREDEQPIEQSDNSLVRLINTMILDASNQGVSDIHIETHPGSEKVKIRFRRDGVLHPYLELPHTYRNAMIARIKIMCELDISERRKPQDGKINFGRFMPQSKLELRVATIPTNNNLEDVVMRLLSSSKPLPLAKLGLSESNLKNLQEAVARPYGMVLCVGPTGSGKTTTLHSALAHINTPERKIWTAEDPIEITQAGLRQVQVNPRIDWTFAKALRAFLRADPDVIMVGEIRDHETAEIAVEASLTGHMVMSTLHTNSAAETITRLLDMGMDPFNFADSLLAVLAQRLVRRLCPSCRVGEPLSSSDQEEWLDDYLHVFAPEQRPDRAALLADWQARFGIGGELLHFHSPGCEKCDFSGFKGRAGLHELLVVSKPIRRLIQTGARAEELFQAALNEGLRSLRQDGILKVLQGTTTMGEVRATSNA</sequence>